<sequence>LNDYNRVLPLFPTLDSGTVRATRADLNDIIKKASLPIQHRPGSDWTDDAYILVGWSRFYKMEFDDAVLTFKYVNSTSKDPYAKQEALIGLMRSFLVLKQLDNAKAVSDLLDKETGLRKDARELFLTRAAYYLQINEPKQAIAQLERAVPLIPLKNERSRTRYILAQLYQEQGQDKEATAQLNEILKRNPPY</sequence>
<dbReference type="AlphaFoldDB" id="A0A7X5N1H0"/>
<dbReference type="EMBL" id="JAAGYU010000837">
    <property type="protein sequence ID" value="NEL79663.1"/>
    <property type="molecule type" value="Genomic_DNA"/>
</dbReference>
<gene>
    <name evidence="1" type="ORF">G3W61_25930</name>
</gene>
<feature type="non-terminal residue" evidence="1">
    <location>
        <position position="191"/>
    </location>
</feature>
<dbReference type="InterPro" id="IPR011990">
    <property type="entry name" value="TPR-like_helical_dom_sf"/>
</dbReference>
<dbReference type="Proteomes" id="UP000471082">
    <property type="component" value="Unassembled WGS sequence"/>
</dbReference>
<protein>
    <recommendedName>
        <fullName evidence="3">Tetratricopeptide repeat protein</fullName>
    </recommendedName>
</protein>
<evidence type="ECO:0000313" key="2">
    <source>
        <dbReference type="Proteomes" id="UP000471082"/>
    </source>
</evidence>
<name>A0A7X5N1H0_XANPE</name>
<reference evidence="1 2" key="1">
    <citation type="submission" date="2019-11" db="EMBL/GenBank/DDBJ databases">
        <title>Genome-resolved metagenomics to study the prevalence of co-infection and intraspecific heterogeneity among plant pathogen metapopulations.</title>
        <authorList>
            <person name="Newberry E."/>
            <person name="Bhandari R."/>
            <person name="Kemble J."/>
            <person name="Sikora E."/>
            <person name="Potnis N."/>
        </authorList>
    </citation>
    <scope>NUCLEOTIDE SEQUENCE [LARGE SCALE GENOMIC DNA]</scope>
    <source>
        <strain evidence="1">Xp_Tom_Tuscaloosa_18b</strain>
    </source>
</reference>
<evidence type="ECO:0008006" key="3">
    <source>
        <dbReference type="Google" id="ProtNLM"/>
    </source>
</evidence>
<organism evidence="1 2">
    <name type="scientific">Xanthomonas perforans</name>
    <dbReference type="NCBI Taxonomy" id="442694"/>
    <lineage>
        <taxon>Bacteria</taxon>
        <taxon>Pseudomonadati</taxon>
        <taxon>Pseudomonadota</taxon>
        <taxon>Gammaproteobacteria</taxon>
        <taxon>Lysobacterales</taxon>
        <taxon>Lysobacteraceae</taxon>
        <taxon>Xanthomonas</taxon>
    </lineage>
</organism>
<proteinExistence type="predicted"/>
<comment type="caution">
    <text evidence="1">The sequence shown here is derived from an EMBL/GenBank/DDBJ whole genome shotgun (WGS) entry which is preliminary data.</text>
</comment>
<evidence type="ECO:0000313" key="1">
    <source>
        <dbReference type="EMBL" id="NEL79663.1"/>
    </source>
</evidence>
<dbReference type="SUPFAM" id="SSF48452">
    <property type="entry name" value="TPR-like"/>
    <property type="match status" value="1"/>
</dbReference>
<dbReference type="Gene3D" id="1.25.40.10">
    <property type="entry name" value="Tetratricopeptide repeat domain"/>
    <property type="match status" value="1"/>
</dbReference>
<feature type="non-terminal residue" evidence="1">
    <location>
        <position position="1"/>
    </location>
</feature>
<accession>A0A7X5N1H0</accession>